<dbReference type="Gene3D" id="3.10.180.10">
    <property type="entry name" value="2,3-Dihydroxybiphenyl 1,2-Dioxygenase, domain 1"/>
    <property type="match status" value="1"/>
</dbReference>
<keyword evidence="4" id="KW-1185">Reference proteome</keyword>
<dbReference type="InterPro" id="IPR029068">
    <property type="entry name" value="Glyas_Bleomycin-R_OHBP_Dase"/>
</dbReference>
<dbReference type="InterPro" id="IPR004360">
    <property type="entry name" value="Glyas_Fos-R_dOase_dom"/>
</dbReference>
<dbReference type="AlphaFoldDB" id="A0A841Q8N4"/>
<evidence type="ECO:0000259" key="2">
    <source>
        <dbReference type="PROSITE" id="PS51819"/>
    </source>
</evidence>
<dbReference type="PANTHER" id="PTHR36113:SF6">
    <property type="entry name" value="FOSFOMYCIN RESISTANCE PROTEIN FOSX"/>
    <property type="match status" value="1"/>
</dbReference>
<gene>
    <name evidence="3" type="ORF">HNQ94_003126</name>
</gene>
<dbReference type="EC" id="2.5.1.-" evidence="3"/>
<protein>
    <submittedName>
        <fullName evidence="3">Metallothiol transferase</fullName>
        <ecNumber evidence="3">2.5.1.-</ecNumber>
    </submittedName>
</protein>
<evidence type="ECO:0000313" key="3">
    <source>
        <dbReference type="EMBL" id="MBB6454637.1"/>
    </source>
</evidence>
<evidence type="ECO:0000313" key="4">
    <source>
        <dbReference type="Proteomes" id="UP000581688"/>
    </source>
</evidence>
<accession>A0A841Q8N4</accession>
<dbReference type="GO" id="GO:0016740">
    <property type="term" value="F:transferase activity"/>
    <property type="evidence" value="ECO:0007669"/>
    <property type="project" value="UniProtKB-KW"/>
</dbReference>
<comment type="caution">
    <text evidence="3">The sequence shown here is derived from an EMBL/GenBank/DDBJ whole genome shotgun (WGS) entry which is preliminary data.</text>
</comment>
<dbReference type="Pfam" id="PF00903">
    <property type="entry name" value="Glyoxalase"/>
    <property type="match status" value="1"/>
</dbReference>
<keyword evidence="1" id="KW-0479">Metal-binding</keyword>
<sequence>MKVTGFNHITLNVSDLKQSLEFYLGILGIELVHKGRMDAYLEWGSVWICLQERKDYPNYGVPQIGVDHIAFSIEEINFHHAVEHLKKNNVPIVREPFEKGKGWVVNFLDPDGIQLELHTSNLSERMTVWK</sequence>
<dbReference type="RefSeq" id="WP_174497139.1">
    <property type="nucleotide sequence ID" value="NZ_CADDWK010000012.1"/>
</dbReference>
<reference evidence="3 4" key="1">
    <citation type="submission" date="2020-08" db="EMBL/GenBank/DDBJ databases">
        <title>Genomic Encyclopedia of Type Strains, Phase IV (KMG-IV): sequencing the most valuable type-strain genomes for metagenomic binning, comparative biology and taxonomic classification.</title>
        <authorList>
            <person name="Goeker M."/>
        </authorList>
    </citation>
    <scope>NUCLEOTIDE SEQUENCE [LARGE SCALE GENOMIC DNA]</scope>
    <source>
        <strain evidence="3 4">DSM 19612</strain>
    </source>
</reference>
<dbReference type="PROSITE" id="PS51819">
    <property type="entry name" value="VOC"/>
    <property type="match status" value="1"/>
</dbReference>
<dbReference type="InterPro" id="IPR051332">
    <property type="entry name" value="Fosfomycin_Res_Enzymes"/>
</dbReference>
<organism evidence="3 4">
    <name type="scientific">Salirhabdus euzebyi</name>
    <dbReference type="NCBI Taxonomy" id="394506"/>
    <lineage>
        <taxon>Bacteria</taxon>
        <taxon>Bacillati</taxon>
        <taxon>Bacillota</taxon>
        <taxon>Bacilli</taxon>
        <taxon>Bacillales</taxon>
        <taxon>Bacillaceae</taxon>
        <taxon>Salirhabdus</taxon>
    </lineage>
</organism>
<feature type="domain" description="VOC" evidence="2">
    <location>
        <begin position="5"/>
        <end position="120"/>
    </location>
</feature>
<evidence type="ECO:0000256" key="1">
    <source>
        <dbReference type="ARBA" id="ARBA00022723"/>
    </source>
</evidence>
<name>A0A841Q8N4_9BACI</name>
<dbReference type="Proteomes" id="UP000581688">
    <property type="component" value="Unassembled WGS sequence"/>
</dbReference>
<dbReference type="EMBL" id="JACHGH010000011">
    <property type="protein sequence ID" value="MBB6454637.1"/>
    <property type="molecule type" value="Genomic_DNA"/>
</dbReference>
<dbReference type="GO" id="GO:0046872">
    <property type="term" value="F:metal ion binding"/>
    <property type="evidence" value="ECO:0007669"/>
    <property type="project" value="UniProtKB-KW"/>
</dbReference>
<dbReference type="SUPFAM" id="SSF54593">
    <property type="entry name" value="Glyoxalase/Bleomycin resistance protein/Dihydroxybiphenyl dioxygenase"/>
    <property type="match status" value="1"/>
</dbReference>
<dbReference type="InterPro" id="IPR037523">
    <property type="entry name" value="VOC_core"/>
</dbReference>
<proteinExistence type="predicted"/>
<keyword evidence="3" id="KW-0808">Transferase</keyword>
<dbReference type="PANTHER" id="PTHR36113">
    <property type="entry name" value="LYASE, PUTATIVE-RELATED-RELATED"/>
    <property type="match status" value="1"/>
</dbReference>